<evidence type="ECO:0000256" key="2">
    <source>
        <dbReference type="SAM" id="Phobius"/>
    </source>
</evidence>
<accession>A0ABP9U8W3</accession>
<proteinExistence type="predicted"/>
<name>A0ABP9U8W3_9BACT</name>
<feature type="transmembrane region" description="Helical" evidence="2">
    <location>
        <begin position="207"/>
        <end position="230"/>
    </location>
</feature>
<evidence type="ECO:0000256" key="1">
    <source>
        <dbReference type="SAM" id="Coils"/>
    </source>
</evidence>
<sequence length="363" mass="40317">MTAVTATAVSVPLTVTKHVEQQKTNNCISLSKNTFTTNYKLNSSHINFEQMLQKTNLQSVDKYINNQTNNLMDSMLIANPHLSKTYQQNAKYRAIVKEKAYKLSKLVFEHKISMNTLIKNNIKKFNNLPENKRQAIEQKIHKYQEQEKKLQTKRALALKQKYDAEHASYVAFSSPISLFSNNSNNKQSYTINEQAAKKTNARMKKQLTMLAAFAGTMTAAAAASYIIAAAQFTIPFWGWFVSGPITLASAVADTAAAAMGWVAYKGINNIYAEVSTFLISGTSVTYSVNDIFAFINDLNHYKGWEIEKLPTLQRCVEVCLGVNDADAVFNLSSLEATVAIDVILTFLDLVTASIGIASTVIAF</sequence>
<evidence type="ECO:0000313" key="3">
    <source>
        <dbReference type="EMBL" id="GAA5414612.1"/>
    </source>
</evidence>
<dbReference type="Proteomes" id="UP001449582">
    <property type="component" value="Unassembled WGS sequence"/>
</dbReference>
<organism evidence="3 4">
    <name type="scientific">Ureaplasma ceti</name>
    <dbReference type="NCBI Taxonomy" id="3119530"/>
    <lineage>
        <taxon>Bacteria</taxon>
        <taxon>Bacillati</taxon>
        <taxon>Mycoplasmatota</taxon>
        <taxon>Mycoplasmoidales</taxon>
        <taxon>Mycoplasmoidaceae</taxon>
        <taxon>Ureaplasma</taxon>
    </lineage>
</organism>
<dbReference type="RefSeq" id="WP_353289774.1">
    <property type="nucleotide sequence ID" value="NZ_BAABQM010000002.1"/>
</dbReference>
<comment type="caution">
    <text evidence="3">The sequence shown here is derived from an EMBL/GenBank/DDBJ whole genome shotgun (WGS) entry which is preliminary data.</text>
</comment>
<evidence type="ECO:0008006" key="5">
    <source>
        <dbReference type="Google" id="ProtNLM"/>
    </source>
</evidence>
<keyword evidence="2" id="KW-1133">Transmembrane helix</keyword>
<dbReference type="EMBL" id="BAABQM010000002">
    <property type="protein sequence ID" value="GAA5414612.1"/>
    <property type="molecule type" value="Genomic_DNA"/>
</dbReference>
<keyword evidence="2" id="KW-0472">Membrane</keyword>
<keyword evidence="4" id="KW-1185">Reference proteome</keyword>
<feature type="transmembrane region" description="Helical" evidence="2">
    <location>
        <begin position="276"/>
        <end position="295"/>
    </location>
</feature>
<keyword evidence="1" id="KW-0175">Coiled coil</keyword>
<protein>
    <recommendedName>
        <fullName evidence="5">Transmembrane protein</fullName>
    </recommendedName>
</protein>
<gene>
    <name evidence="3" type="ORF">UREOM_3230</name>
</gene>
<feature type="coiled-coil region" evidence="1">
    <location>
        <begin position="133"/>
        <end position="160"/>
    </location>
</feature>
<feature type="transmembrane region" description="Helical" evidence="2">
    <location>
        <begin position="236"/>
        <end position="264"/>
    </location>
</feature>
<reference evidence="3" key="1">
    <citation type="submission" date="2024-02" db="EMBL/GenBank/DDBJ databases">
        <title>Draft genome sequence of new strains in genus Ureaplasma.</title>
        <authorList>
            <person name="Nakajima Y."/>
            <person name="Segawa T."/>
        </authorList>
    </citation>
    <scope>NUCLEOTIDE SEQUENCE [LARGE SCALE GENOMIC DNA]</scope>
    <source>
        <strain evidence="3">OM1</strain>
    </source>
</reference>
<evidence type="ECO:0000313" key="4">
    <source>
        <dbReference type="Proteomes" id="UP001449582"/>
    </source>
</evidence>
<feature type="transmembrane region" description="Helical" evidence="2">
    <location>
        <begin position="338"/>
        <end position="362"/>
    </location>
</feature>
<keyword evidence="2" id="KW-0812">Transmembrane</keyword>